<dbReference type="GO" id="GO:0005524">
    <property type="term" value="F:ATP binding"/>
    <property type="evidence" value="ECO:0007669"/>
    <property type="project" value="UniProtKB-KW"/>
</dbReference>
<dbReference type="OrthoDB" id="9804819at2"/>
<keyword evidence="3 5" id="KW-0067">ATP-binding</keyword>
<dbReference type="SUPFAM" id="SSF52540">
    <property type="entry name" value="P-loop containing nucleoside triphosphate hydrolases"/>
    <property type="match status" value="1"/>
</dbReference>
<keyword evidence="6" id="KW-1185">Reference proteome</keyword>
<dbReference type="InterPro" id="IPR003593">
    <property type="entry name" value="AAA+_ATPase"/>
</dbReference>
<dbReference type="SMART" id="SM00382">
    <property type="entry name" value="AAA"/>
    <property type="match status" value="1"/>
</dbReference>
<dbReference type="InterPro" id="IPR051782">
    <property type="entry name" value="ABC_Transporter_VariousFunc"/>
</dbReference>
<dbReference type="EMBL" id="MZGV01000002">
    <property type="protein sequence ID" value="OPJ64900.1"/>
    <property type="molecule type" value="Genomic_DNA"/>
</dbReference>
<accession>A0A1V4IYK9</accession>
<protein>
    <submittedName>
        <fullName evidence="5">ABC transporter ATP-binding protein YtrB</fullName>
    </submittedName>
</protein>
<feature type="domain" description="ABC transporter" evidence="4">
    <location>
        <begin position="2"/>
        <end position="227"/>
    </location>
</feature>
<dbReference type="PANTHER" id="PTHR42939">
    <property type="entry name" value="ABC TRANSPORTER ATP-BINDING PROTEIN ALBC-RELATED"/>
    <property type="match status" value="1"/>
</dbReference>
<evidence type="ECO:0000256" key="3">
    <source>
        <dbReference type="ARBA" id="ARBA00022840"/>
    </source>
</evidence>
<dbReference type="CDD" id="cd03230">
    <property type="entry name" value="ABC_DR_subfamily_A"/>
    <property type="match status" value="1"/>
</dbReference>
<dbReference type="Pfam" id="PF00005">
    <property type="entry name" value="ABC_tran"/>
    <property type="match status" value="1"/>
</dbReference>
<dbReference type="AlphaFoldDB" id="A0A1V4IYK9"/>
<evidence type="ECO:0000313" key="6">
    <source>
        <dbReference type="Proteomes" id="UP000190080"/>
    </source>
</evidence>
<name>A0A1V4IYK9_9CLOT</name>
<dbReference type="GO" id="GO:0016887">
    <property type="term" value="F:ATP hydrolysis activity"/>
    <property type="evidence" value="ECO:0007669"/>
    <property type="project" value="InterPro"/>
</dbReference>
<dbReference type="RefSeq" id="WP_079421867.1">
    <property type="nucleotide sequence ID" value="NZ_MZGV01000002.1"/>
</dbReference>
<reference evidence="5 6" key="1">
    <citation type="submission" date="2017-03" db="EMBL/GenBank/DDBJ databases">
        <title>Genome sequence of Clostridium oryzae DSM 28571.</title>
        <authorList>
            <person name="Poehlein A."/>
            <person name="Daniel R."/>
        </authorList>
    </citation>
    <scope>NUCLEOTIDE SEQUENCE [LARGE SCALE GENOMIC DNA]</scope>
    <source>
        <strain evidence="5 6">DSM 28571</strain>
    </source>
</reference>
<proteinExistence type="predicted"/>
<dbReference type="InterPro" id="IPR003439">
    <property type="entry name" value="ABC_transporter-like_ATP-bd"/>
</dbReference>
<keyword evidence="1" id="KW-0813">Transport</keyword>
<evidence type="ECO:0000256" key="2">
    <source>
        <dbReference type="ARBA" id="ARBA00022741"/>
    </source>
</evidence>
<dbReference type="STRING" id="1450648.CLORY_04090"/>
<evidence type="ECO:0000313" key="5">
    <source>
        <dbReference type="EMBL" id="OPJ64900.1"/>
    </source>
</evidence>
<gene>
    <name evidence="5" type="primary">ytrB_1</name>
    <name evidence="5" type="ORF">CLORY_04090</name>
</gene>
<keyword evidence="2" id="KW-0547">Nucleotide-binding</keyword>
<sequence length="291" mass="33332">MLEIKNISKSFPGKEAVKNVSFTIDKGNITGLVGPNGAGKSTLIRTIVDIYEPDNGEVLINSQNVRDNSDIKKIIGYVADKNDYFNQSRIKDIIKHYKLAYENFDMDCFNKANEVFKIPLRQKLSKLSKGNISRVFFMLALSIRPEIMILDEPTSGLDPIIKRKFLKMLIDDVYERKTTVLISSHNLADLESICDQVIFMDDGEVIKNNSLDNLKKNMRKLQVIFKDKAPEGFEKWPEFLQIDKIGRSYNIITKDYTEALAEKLKANDVLFVEELDLSLEDMLVYSVESRN</sequence>
<dbReference type="Proteomes" id="UP000190080">
    <property type="component" value="Unassembled WGS sequence"/>
</dbReference>
<dbReference type="PROSITE" id="PS50893">
    <property type="entry name" value="ABC_TRANSPORTER_2"/>
    <property type="match status" value="1"/>
</dbReference>
<organism evidence="5 6">
    <name type="scientific">Clostridium oryzae</name>
    <dbReference type="NCBI Taxonomy" id="1450648"/>
    <lineage>
        <taxon>Bacteria</taxon>
        <taxon>Bacillati</taxon>
        <taxon>Bacillota</taxon>
        <taxon>Clostridia</taxon>
        <taxon>Eubacteriales</taxon>
        <taxon>Clostridiaceae</taxon>
        <taxon>Clostridium</taxon>
    </lineage>
</organism>
<comment type="caution">
    <text evidence="5">The sequence shown here is derived from an EMBL/GenBank/DDBJ whole genome shotgun (WGS) entry which is preliminary data.</text>
</comment>
<evidence type="ECO:0000259" key="4">
    <source>
        <dbReference type="PROSITE" id="PS50893"/>
    </source>
</evidence>
<dbReference type="InterPro" id="IPR027417">
    <property type="entry name" value="P-loop_NTPase"/>
</dbReference>
<dbReference type="PANTHER" id="PTHR42939:SF1">
    <property type="entry name" value="ABC TRANSPORTER ATP-BINDING PROTEIN ALBC-RELATED"/>
    <property type="match status" value="1"/>
</dbReference>
<evidence type="ECO:0000256" key="1">
    <source>
        <dbReference type="ARBA" id="ARBA00022448"/>
    </source>
</evidence>
<dbReference type="Gene3D" id="3.40.50.300">
    <property type="entry name" value="P-loop containing nucleotide triphosphate hydrolases"/>
    <property type="match status" value="1"/>
</dbReference>